<reference evidence="1" key="1">
    <citation type="journal article" date="2020" name="bioRxiv">
        <title>Chromosome-level reference genome of the European wasp spider Argiope bruennichi: a resource for studies on range expansion and evolutionary adaptation.</title>
        <authorList>
            <person name="Sheffer M.M."/>
            <person name="Hoppe A."/>
            <person name="Krehenwinkel H."/>
            <person name="Uhl G."/>
            <person name="Kuss A.W."/>
            <person name="Jensen L."/>
            <person name="Jensen C."/>
            <person name="Gillespie R.G."/>
            <person name="Hoff K.J."/>
            <person name="Prost S."/>
        </authorList>
    </citation>
    <scope>NUCLEOTIDE SEQUENCE</scope>
</reference>
<organism evidence="1 2">
    <name type="scientific">Argiope bruennichi</name>
    <name type="common">Wasp spider</name>
    <name type="synonym">Aranea bruennichi</name>
    <dbReference type="NCBI Taxonomy" id="94029"/>
    <lineage>
        <taxon>Eukaryota</taxon>
        <taxon>Metazoa</taxon>
        <taxon>Ecdysozoa</taxon>
        <taxon>Arthropoda</taxon>
        <taxon>Chelicerata</taxon>
        <taxon>Arachnida</taxon>
        <taxon>Araneae</taxon>
        <taxon>Araneomorphae</taxon>
        <taxon>Entelegynae</taxon>
        <taxon>Araneoidea</taxon>
        <taxon>Araneidae</taxon>
        <taxon>Argiope</taxon>
    </lineage>
</organism>
<dbReference type="EMBL" id="JABXBU010000011">
    <property type="protein sequence ID" value="KAF8791187.1"/>
    <property type="molecule type" value="Genomic_DNA"/>
</dbReference>
<gene>
    <name evidence="1" type="ORF">HNY73_006101</name>
</gene>
<evidence type="ECO:0000313" key="1">
    <source>
        <dbReference type="EMBL" id="KAF8791187.1"/>
    </source>
</evidence>
<dbReference type="Proteomes" id="UP000807504">
    <property type="component" value="Unassembled WGS sequence"/>
</dbReference>
<reference evidence="1" key="2">
    <citation type="submission" date="2020-06" db="EMBL/GenBank/DDBJ databases">
        <authorList>
            <person name="Sheffer M."/>
        </authorList>
    </citation>
    <scope>NUCLEOTIDE SEQUENCE</scope>
</reference>
<dbReference type="AlphaFoldDB" id="A0A8T0FIU8"/>
<accession>A0A8T0FIU8</accession>
<keyword evidence="2" id="KW-1185">Reference proteome</keyword>
<evidence type="ECO:0000313" key="2">
    <source>
        <dbReference type="Proteomes" id="UP000807504"/>
    </source>
</evidence>
<protein>
    <submittedName>
        <fullName evidence="1">Uncharacterized protein</fullName>
    </submittedName>
</protein>
<sequence length="74" mass="8287">MFSPTAGYLTPNEFIMCQAFVNGANLRKSGPEPVNLSCFLMTKSQPSSYRELQQTTDLRRLSAISPGPRFLIFI</sequence>
<name>A0A8T0FIU8_ARGBR</name>
<comment type="caution">
    <text evidence="1">The sequence shown here is derived from an EMBL/GenBank/DDBJ whole genome shotgun (WGS) entry which is preliminary data.</text>
</comment>
<proteinExistence type="predicted"/>